<dbReference type="InterPro" id="IPR041679">
    <property type="entry name" value="DNA2/NAM7-like_C"/>
</dbReference>
<dbReference type="Proteomes" id="UP000038045">
    <property type="component" value="Unplaced"/>
</dbReference>
<dbReference type="PANTHER" id="PTHR10887">
    <property type="entry name" value="DNA2/NAM7 HELICASE FAMILY"/>
    <property type="match status" value="1"/>
</dbReference>
<evidence type="ECO:0000313" key="4">
    <source>
        <dbReference type="WBParaSite" id="PTRK_0001302700.1"/>
    </source>
</evidence>
<dbReference type="Pfam" id="PF13087">
    <property type="entry name" value="AAA_12"/>
    <property type="match status" value="1"/>
</dbReference>
<keyword evidence="1" id="KW-1133">Transmembrane helix</keyword>
<organism evidence="3 4">
    <name type="scientific">Parastrongyloides trichosuri</name>
    <name type="common">Possum-specific nematode worm</name>
    <dbReference type="NCBI Taxonomy" id="131310"/>
    <lineage>
        <taxon>Eukaryota</taxon>
        <taxon>Metazoa</taxon>
        <taxon>Ecdysozoa</taxon>
        <taxon>Nematoda</taxon>
        <taxon>Chromadorea</taxon>
        <taxon>Rhabditida</taxon>
        <taxon>Tylenchina</taxon>
        <taxon>Panagrolaimomorpha</taxon>
        <taxon>Strongyloidoidea</taxon>
        <taxon>Strongyloididae</taxon>
        <taxon>Parastrongyloides</taxon>
    </lineage>
</organism>
<dbReference type="STRING" id="131310.A0A0N4ZWJ6"/>
<feature type="transmembrane region" description="Helical" evidence="1">
    <location>
        <begin position="148"/>
        <end position="172"/>
    </location>
</feature>
<dbReference type="InterPro" id="IPR045055">
    <property type="entry name" value="DNA2/NAM7-like"/>
</dbReference>
<dbReference type="AlphaFoldDB" id="A0A0N4ZWJ6"/>
<keyword evidence="1" id="KW-0472">Membrane</keyword>
<evidence type="ECO:0000313" key="3">
    <source>
        <dbReference type="Proteomes" id="UP000038045"/>
    </source>
</evidence>
<reference evidence="4" key="1">
    <citation type="submission" date="2017-02" db="UniProtKB">
        <authorList>
            <consortium name="WormBaseParasite"/>
        </authorList>
    </citation>
    <scope>IDENTIFICATION</scope>
</reference>
<dbReference type="Gene3D" id="3.40.50.300">
    <property type="entry name" value="P-loop containing nucleotide triphosphate hydrolases"/>
    <property type="match status" value="2"/>
</dbReference>
<evidence type="ECO:0000259" key="2">
    <source>
        <dbReference type="Pfam" id="PF13087"/>
    </source>
</evidence>
<accession>A0A0N4ZWJ6</accession>
<sequence length="428" mass="49079">MASRYPVTIIKASAGTGKIQVLASAALSTINERQLIVCNTNSAPEAVVARLRKWCTEDEKVIRLKSTLASIRYPDLHRCGEEYWYNNIIPANIGSLGASDREIFKSYLEYKARFKDLVNCEKRDDLEHKFFDRLERVARKLDTCRKKLARIIMDVLFCPIYVTTIDYAVLYLRQKFPTIGFRKIFFDEGSQVRLSDILVILSLFPGTSFSVLGVSKQLPPYVDLEMNLTAEEKVLAKNSMCGLRNEMYTKRMTLNLNFRSHPEVVALVFKIFYGEKLEAFLEQNDLDIAISGMYFILKRVIITPVFTIYPFYFLNIKCPSSKHLTGSIYNEGEAKMVASYCMRILKTCSRPKSIGIVSFYKAQINTLRKAVCAELEILENKTYICNTRMINEAEFKASNFCCTIDTVDAFQEEERDIILIVTSRSSVR</sequence>
<evidence type="ECO:0000256" key="1">
    <source>
        <dbReference type="SAM" id="Phobius"/>
    </source>
</evidence>
<keyword evidence="1" id="KW-0812">Transmembrane</keyword>
<protein>
    <submittedName>
        <fullName evidence="4">AAA_12 domain-containing protein</fullName>
    </submittedName>
</protein>
<dbReference type="WBParaSite" id="PTRK_0001302700.1">
    <property type="protein sequence ID" value="PTRK_0001302700.1"/>
    <property type="gene ID" value="PTRK_0001302700"/>
</dbReference>
<feature type="domain" description="DNA2/NAM7 helicase-like C-terminal" evidence="2">
    <location>
        <begin position="248"/>
        <end position="426"/>
    </location>
</feature>
<dbReference type="SUPFAM" id="SSF52540">
    <property type="entry name" value="P-loop containing nucleoside triphosphate hydrolases"/>
    <property type="match status" value="1"/>
</dbReference>
<dbReference type="PANTHER" id="PTHR10887:SF495">
    <property type="entry name" value="HELICASE SENATAXIN ISOFORM X1-RELATED"/>
    <property type="match status" value="1"/>
</dbReference>
<keyword evidence="3" id="KW-1185">Reference proteome</keyword>
<name>A0A0N4ZWJ6_PARTI</name>
<dbReference type="InterPro" id="IPR027417">
    <property type="entry name" value="P-loop_NTPase"/>
</dbReference>
<proteinExistence type="predicted"/>